<proteinExistence type="predicted"/>
<evidence type="ECO:0000313" key="4">
    <source>
        <dbReference type="EMBL" id="KAG0267925.1"/>
    </source>
</evidence>
<dbReference type="SMART" id="SM00364">
    <property type="entry name" value="LRR_BAC"/>
    <property type="match status" value="8"/>
</dbReference>
<name>A0A9P6UBR6_9FUNG</name>
<feature type="compositionally biased region" description="Polar residues" evidence="3">
    <location>
        <begin position="32"/>
        <end position="51"/>
    </location>
</feature>
<dbReference type="Pfam" id="PF00560">
    <property type="entry name" value="LRR_1"/>
    <property type="match status" value="1"/>
</dbReference>
<protein>
    <recommendedName>
        <fullName evidence="6">Leucine-rich repeat-containing protein 40</fullName>
    </recommendedName>
</protein>
<dbReference type="InterPro" id="IPR001611">
    <property type="entry name" value="Leu-rich_rpt"/>
</dbReference>
<reference evidence="4" key="1">
    <citation type="journal article" date="2020" name="Fungal Divers.">
        <title>Resolving the Mortierellaceae phylogeny through synthesis of multi-gene phylogenetics and phylogenomics.</title>
        <authorList>
            <person name="Vandepol N."/>
            <person name="Liber J."/>
            <person name="Desiro A."/>
            <person name="Na H."/>
            <person name="Kennedy M."/>
            <person name="Barry K."/>
            <person name="Grigoriev I.V."/>
            <person name="Miller A.N."/>
            <person name="O'Donnell K."/>
            <person name="Stajich J.E."/>
            <person name="Bonito G."/>
        </authorList>
    </citation>
    <scope>NUCLEOTIDE SEQUENCE</scope>
    <source>
        <strain evidence="4">BC1065</strain>
    </source>
</reference>
<evidence type="ECO:0000256" key="3">
    <source>
        <dbReference type="SAM" id="MobiDB-lite"/>
    </source>
</evidence>
<keyword evidence="2" id="KW-0677">Repeat</keyword>
<feature type="region of interest" description="Disordered" evidence="3">
    <location>
        <begin position="455"/>
        <end position="502"/>
    </location>
</feature>
<dbReference type="GO" id="GO:0005737">
    <property type="term" value="C:cytoplasm"/>
    <property type="evidence" value="ECO:0007669"/>
    <property type="project" value="TreeGrafter"/>
</dbReference>
<dbReference type="PANTHER" id="PTHR48051">
    <property type="match status" value="1"/>
</dbReference>
<dbReference type="SUPFAM" id="SSF52058">
    <property type="entry name" value="L domain-like"/>
    <property type="match status" value="1"/>
</dbReference>
<evidence type="ECO:0008006" key="6">
    <source>
        <dbReference type="Google" id="ProtNLM"/>
    </source>
</evidence>
<dbReference type="InterPro" id="IPR032675">
    <property type="entry name" value="LRR_dom_sf"/>
</dbReference>
<dbReference type="InterPro" id="IPR003591">
    <property type="entry name" value="Leu-rich_rpt_typical-subtyp"/>
</dbReference>
<dbReference type="InterPro" id="IPR050216">
    <property type="entry name" value="LRR_domain-containing"/>
</dbReference>
<comment type="caution">
    <text evidence="4">The sequence shown here is derived from an EMBL/GenBank/DDBJ whole genome shotgun (WGS) entry which is preliminary data.</text>
</comment>
<dbReference type="EMBL" id="JAAAJB010000064">
    <property type="protein sequence ID" value="KAG0267925.1"/>
    <property type="molecule type" value="Genomic_DNA"/>
</dbReference>
<dbReference type="Proteomes" id="UP000807716">
    <property type="component" value="Unassembled WGS sequence"/>
</dbReference>
<gene>
    <name evidence="4" type="ORF">DFQ27_007907</name>
</gene>
<sequence length="714" mass="78257">MSRPSLREAIAAGRNRLAQDQTRSKTVRGGNNDESWAFQSSGVPGVSAKQSNKSSFDFDDDYGVNSLGQTQKSIKSLIANAKGTGIMNLSNRGLTRVPMEIWGMYNVDPNKIVVDFNDSSNAWYNAVDLTRLIATDNQIDLIEDNIQEFGALTHVDFRNNVLKSLPPAMDQLGCLVVLNLTNNKFETVPQVIFSLPTLLELHLSGNQIKGALSPQIGKLAKLEALDLSDNQIQEIPEELGELKSLRKLVLSKNKLTRLPVTIVSKMTKLVELEVADNKLQFLLCDMTEGGAPVTFPTLVRLDAKRNAIQRVTNVANLAEDKSSVLALPAAKEIHLSFNALQDLENLLYATKQLSTLDLRHNRFTQLPRGVLDMDTLRRLDIANNHLDDVPSALGNMTDLVTFVWEGNPVRNVPRSTTTTEALMKLLRQRLDSEENAQVDSTQIAALAISEQGGAHSSSISSATSTTHSAQYGRPTTPPQQSHLHGRSASSSQTSSPHASTGAVQNLNLAKKALTEITEEDIANNCSDPAKAILDSNALTTFPVALHAAYGTTTLTSISISHNKLKEFPWELAFPFLTSLDLSNNLLVTLVSSPEEEEAKVAMVARNYPSLTELDVTANRLQELPESLCKMLPRLRRVRAARNKIRVIHPAGLEGMETVDLSGNEIETLPPLLGNVTSLKMLLLDGNLFRVPRRQILDQGTEAVLEYLRGRIPPA</sequence>
<dbReference type="OrthoDB" id="660555at2759"/>
<dbReference type="PROSITE" id="PS51450">
    <property type="entry name" value="LRR"/>
    <property type="match status" value="1"/>
</dbReference>
<accession>A0A9P6UBR6</accession>
<evidence type="ECO:0000313" key="5">
    <source>
        <dbReference type="Proteomes" id="UP000807716"/>
    </source>
</evidence>
<organism evidence="4 5">
    <name type="scientific">Actinomortierella ambigua</name>
    <dbReference type="NCBI Taxonomy" id="1343610"/>
    <lineage>
        <taxon>Eukaryota</taxon>
        <taxon>Fungi</taxon>
        <taxon>Fungi incertae sedis</taxon>
        <taxon>Mucoromycota</taxon>
        <taxon>Mortierellomycotina</taxon>
        <taxon>Mortierellomycetes</taxon>
        <taxon>Mortierellales</taxon>
        <taxon>Mortierellaceae</taxon>
        <taxon>Actinomortierella</taxon>
    </lineage>
</organism>
<dbReference type="Gene3D" id="3.80.10.10">
    <property type="entry name" value="Ribonuclease Inhibitor"/>
    <property type="match status" value="2"/>
</dbReference>
<feature type="compositionally biased region" description="Low complexity" evidence="3">
    <location>
        <begin position="455"/>
        <end position="469"/>
    </location>
</feature>
<keyword evidence="5" id="KW-1185">Reference proteome</keyword>
<feature type="region of interest" description="Disordered" evidence="3">
    <location>
        <begin position="13"/>
        <end position="51"/>
    </location>
</feature>
<dbReference type="AlphaFoldDB" id="A0A9P6UBR6"/>
<evidence type="ECO:0000256" key="1">
    <source>
        <dbReference type="ARBA" id="ARBA00022614"/>
    </source>
</evidence>
<dbReference type="PANTHER" id="PTHR48051:SF1">
    <property type="entry name" value="RAS SUPPRESSOR PROTEIN 1"/>
    <property type="match status" value="1"/>
</dbReference>
<dbReference type="Pfam" id="PF13855">
    <property type="entry name" value="LRR_8"/>
    <property type="match status" value="1"/>
</dbReference>
<evidence type="ECO:0000256" key="2">
    <source>
        <dbReference type="ARBA" id="ARBA00022737"/>
    </source>
</evidence>
<feature type="compositionally biased region" description="Low complexity" evidence="3">
    <location>
        <begin position="487"/>
        <end position="500"/>
    </location>
</feature>
<dbReference type="SMART" id="SM00369">
    <property type="entry name" value="LRR_TYP"/>
    <property type="match status" value="11"/>
</dbReference>
<keyword evidence="1" id="KW-0433">Leucine-rich repeat</keyword>